<evidence type="ECO:0000313" key="2">
    <source>
        <dbReference type="EMBL" id="MPM17500.1"/>
    </source>
</evidence>
<comment type="caution">
    <text evidence="2">The sequence shown here is derived from an EMBL/GenBank/DDBJ whole genome shotgun (WGS) entry which is preliminary data.</text>
</comment>
<feature type="region of interest" description="Disordered" evidence="1">
    <location>
        <begin position="22"/>
        <end position="60"/>
    </location>
</feature>
<dbReference type="EMBL" id="VSSQ01002808">
    <property type="protein sequence ID" value="MPM17500.1"/>
    <property type="molecule type" value="Genomic_DNA"/>
</dbReference>
<proteinExistence type="predicted"/>
<name>A0A644XMV5_9ZZZZ</name>
<protein>
    <submittedName>
        <fullName evidence="2">Uncharacterized protein</fullName>
    </submittedName>
</protein>
<gene>
    <name evidence="2" type="ORF">SDC9_63895</name>
</gene>
<evidence type="ECO:0000256" key="1">
    <source>
        <dbReference type="SAM" id="MobiDB-lite"/>
    </source>
</evidence>
<accession>A0A644XMV5</accession>
<organism evidence="2">
    <name type="scientific">bioreactor metagenome</name>
    <dbReference type="NCBI Taxonomy" id="1076179"/>
    <lineage>
        <taxon>unclassified sequences</taxon>
        <taxon>metagenomes</taxon>
        <taxon>ecological metagenomes</taxon>
    </lineage>
</organism>
<reference evidence="2" key="1">
    <citation type="submission" date="2019-08" db="EMBL/GenBank/DDBJ databases">
        <authorList>
            <person name="Kucharzyk K."/>
            <person name="Murdoch R.W."/>
            <person name="Higgins S."/>
            <person name="Loffler F."/>
        </authorList>
    </citation>
    <scope>NUCLEOTIDE SEQUENCE</scope>
</reference>
<sequence length="131" mass="13873">MEVHLLVGVAAEVAARDVACDDHHGDGVQGGLRHTRGGVGEPGAEVGEEHTGNTASLSPGIAVGRMGGNLLMPDGHEMDGAFFERIEETDDCVAAQAENLFNAAGLKKLHELERHKVFFHFSSLHSFFGAV</sequence>
<dbReference type="AlphaFoldDB" id="A0A644XMV5"/>